<dbReference type="EMBL" id="JACLHY010000015">
    <property type="protein sequence ID" value="MBC8769150.1"/>
    <property type="molecule type" value="Genomic_DNA"/>
</dbReference>
<keyword evidence="1" id="KW-0472">Membrane</keyword>
<evidence type="ECO:0000256" key="1">
    <source>
        <dbReference type="SAM" id="Phobius"/>
    </source>
</evidence>
<keyword evidence="1" id="KW-0812">Transmembrane</keyword>
<dbReference type="InterPro" id="IPR051675">
    <property type="entry name" value="Endo/Exo/Phosphatase_dom_1"/>
</dbReference>
<proteinExistence type="predicted"/>
<sequence>MNRNSLKSHFRFNKQERSGIFFLLLFIVVFQILYFVGKSYPALEKDNSFVVDEEYQAKLDELKDNIRKKDTFLLYPFNPNYISDYKGYTVGMSTAEIDRLHAFRAKNQYVNSSKEFQNVTLVSDSLLQIISPYFKFPEWTNKGNSHSKGSNELGPSSTSKTVPIQNIGNSAVYSEVNDLNKVTAEELKSIKGIGDVLSRRIVKFRDMLGGFVVEKQLSHVYGLESEVVARLLGRYKILESPSISKININQASPYDLAKLVYIKYAVAARIVAYREKNGGINSFDELLGIEDFPTEKLDIIELYLQL</sequence>
<protein>
    <submittedName>
        <fullName evidence="2">Helix-hairpin-helix domain-containing protein</fullName>
    </submittedName>
</protein>
<dbReference type="InterPro" id="IPR010994">
    <property type="entry name" value="RuvA_2-like"/>
</dbReference>
<gene>
    <name evidence="2" type="ORF">H4O18_14235</name>
</gene>
<feature type="transmembrane region" description="Helical" evidence="1">
    <location>
        <begin position="20"/>
        <end position="37"/>
    </location>
</feature>
<dbReference type="SUPFAM" id="SSF47781">
    <property type="entry name" value="RuvA domain 2-like"/>
    <property type="match status" value="2"/>
</dbReference>
<keyword evidence="3" id="KW-1185">Reference proteome</keyword>
<dbReference type="Pfam" id="PF12836">
    <property type="entry name" value="HHH_3"/>
    <property type="match status" value="2"/>
</dbReference>
<dbReference type="PANTHER" id="PTHR21180">
    <property type="entry name" value="ENDONUCLEASE/EXONUCLEASE/PHOSPHATASE FAMILY DOMAIN-CONTAINING PROTEIN 1"/>
    <property type="match status" value="1"/>
</dbReference>
<organism evidence="2 3">
    <name type="scientific">Arenibacter arenosicollis</name>
    <dbReference type="NCBI Taxonomy" id="2762274"/>
    <lineage>
        <taxon>Bacteria</taxon>
        <taxon>Pseudomonadati</taxon>
        <taxon>Bacteroidota</taxon>
        <taxon>Flavobacteriia</taxon>
        <taxon>Flavobacteriales</taxon>
        <taxon>Flavobacteriaceae</taxon>
        <taxon>Arenibacter</taxon>
    </lineage>
</organism>
<reference evidence="2 3" key="1">
    <citation type="submission" date="2020-08" db="EMBL/GenBank/DDBJ databases">
        <title>Arenibacter gaetbuli sp. nov., isolated from a sand dune.</title>
        <authorList>
            <person name="Park S."/>
            <person name="Yoon J.-H."/>
        </authorList>
    </citation>
    <scope>NUCLEOTIDE SEQUENCE [LARGE SCALE GENOMIC DNA]</scope>
    <source>
        <strain evidence="2 3">BSSL-BM3</strain>
    </source>
</reference>
<dbReference type="RefSeq" id="WP_187585699.1">
    <property type="nucleotide sequence ID" value="NZ_JACLHY010000015.1"/>
</dbReference>
<dbReference type="Proteomes" id="UP000618952">
    <property type="component" value="Unassembled WGS sequence"/>
</dbReference>
<dbReference type="Gene3D" id="1.10.150.280">
    <property type="entry name" value="AF1531-like domain"/>
    <property type="match status" value="2"/>
</dbReference>
<dbReference type="PANTHER" id="PTHR21180:SF32">
    <property type="entry name" value="ENDONUCLEASE_EXONUCLEASE_PHOSPHATASE FAMILY DOMAIN-CONTAINING PROTEIN 1"/>
    <property type="match status" value="1"/>
</dbReference>
<accession>A0ABR7QPN2</accession>
<evidence type="ECO:0000313" key="2">
    <source>
        <dbReference type="EMBL" id="MBC8769150.1"/>
    </source>
</evidence>
<name>A0ABR7QPN2_9FLAO</name>
<keyword evidence="1" id="KW-1133">Transmembrane helix</keyword>
<evidence type="ECO:0000313" key="3">
    <source>
        <dbReference type="Proteomes" id="UP000618952"/>
    </source>
</evidence>
<comment type="caution">
    <text evidence="2">The sequence shown here is derived from an EMBL/GenBank/DDBJ whole genome shotgun (WGS) entry which is preliminary data.</text>
</comment>